<sequence>MDAAPLLGKAAADANAAALDKGLAAILAFLGRCSEAHAARVAGPICAAIGKQGLKQRPGTVKRCTEVCIALIEHEQAEGVVEHIIKAFSDKTPKVVVAALDLLTQAFSDFGPKVLQPQPILKAVPSLFEAKQVPVRDGVKKLTVEMAGWLGPDVVKSLLLDKMPDMMRKDTEKLVEEAGTGARKHPQRFTRKEAVKRADAAPIAAAIVGVAAAATSGHSGAAEADANDMGVDAYEFAEPVEVLGRLDKAFWEGLASAKWSERRNALQSLKQLSSSPKLAPGDYADVVRELRKVIVKDSNVVCVAEAAACLGSLAKGLRKEFYSTARAMFPNLLDKLKDKNSAVYVGEDFTAAVGHKNPKLKSEAIKLLQSCIEASTRDAAMKAHAQILPAVAMAANDAAPAIREAAAQVFVAFAFKAGSMKPLEKYMDKLDDSRKKRLEDMLAAARSGGARPAQAAAPAPSSRSSQSIGDPSLPKPLSPKDTNSLNSGRSAAARKPARPAQPAQASEKVIADDDDAGLQSGALSRAEVEEKMMLLVGEDIVNRLKSSNWKERLAAMEDLQSRTRDCKENLDASMLIQGMSFLPGWNEKNFQVLGKAFELINQLAGNDAAISKKDAFLAVVGMVPKLSDSKLKSAAFGALSGLAEVVGPQFICAQLHKQASGQKNPKVLSESLVWMAQTIEDFGLSTLDVKLLIDWMIADLGSSNAGVRNVAIALLGVAHKQLGPGLVPMLSQHVKPALMTSLNEAFKANPVTKVVPVRKVRGKGPTAAKGRASAPAAASGKAGKTKEVAEAAAPDDLLPRTDISASITSNLADRFVSAKWQERNAALEEVEGVLKAAGGRIQPSVSNLVALLRVRDGVVALLEAWVQIVPAERVFSPLADYLNSPKAAGAEGKGAVLRWAATVVKDGKDSSCVEAAIRLATSGALDKSADAREAGSALMLTLLQVHGRADVNQAVNSLSGATKKAASEALQKVASSRTHKAALPSGPEKPRATKRGCLAVSSKKEERARKHRGRFGKFEPPREDEEESLEAELAPLASEPLRGLLFAKDFQKHVEAADMIMAELSATSEEKEAVLSCLDLLLRWAVIRLCDPRGNTTSLLKVLDMCKALLEFLDTKDMQLSQIEAACFFPCVVEKAGHNNDRIRAQHRELLHVAQRVYPVPRLIEFLAHGLSSKNWRTRVECTEVLSDILALEGLSVFERSKEKPFPAIAQMVSERDRGVRAAALNILEKLYLLTGSAGTWAVLGQLSPQQHSLIEERLKYKDKQDTPAADPTSSWVGSPHEATATPRQGTHLARSSMPTPVPNATPMPRSSVQQAPSMAMGETLTPLAPSLLARRQEAGADAQLARWENGMTLLQQEDEEKFVDGMKILLYDLMDVNKQMEKGNEMPEERVLCHYASCASQLVMELVWKVQKAFELPRLALAVPLVPLRELIKELLLRLMDPGTREVPTFTHILKGLNVLMLKVLEHADQTLGICALIELLNYKREGSTVEEQAAFADLVVKCLLKPTKALDAKIKVLDLHQVLMTLHQFFESLGSNEIKRRGVGEDKPLRMAKTLLHELCKRVGHQILDYMPDVSIDCRPDELPIIHQYVQINLKTLVVAQVLSPQSMPALHSRSATALPFRAAPSASARDADIQNQPNNVPDAAAHVLNAGLKAVGSSNVRSALAEIFKKIGDKKASDQGLMELHLFRLKNPDVDINAHLAKTSSNFRAYIDNGLKKASRNFPGGDSVQQPAVEMEPSQSVRGDGTPQTPRTSSVEQLRARMQRLKCSPASS</sequence>
<dbReference type="Gene3D" id="1.25.10.10">
    <property type="entry name" value="Leucine-rich Repeat Variant"/>
    <property type="match status" value="7"/>
</dbReference>
<dbReference type="InterPro" id="IPR034085">
    <property type="entry name" value="TOG"/>
</dbReference>
<dbReference type="PANTHER" id="PTHR12609">
    <property type="entry name" value="MICROTUBULE ASSOCIATED PROTEIN XMAP215"/>
    <property type="match status" value="1"/>
</dbReference>
<dbReference type="STRING" id="574566.I0YKU0"/>
<feature type="region of interest" description="Disordered" evidence="4">
    <location>
        <begin position="973"/>
        <end position="1027"/>
    </location>
</feature>
<dbReference type="GO" id="GO:0051010">
    <property type="term" value="F:microtubule plus-end binding"/>
    <property type="evidence" value="ECO:0007669"/>
    <property type="project" value="InterPro"/>
</dbReference>
<evidence type="ECO:0000313" key="7">
    <source>
        <dbReference type="Proteomes" id="UP000007264"/>
    </source>
</evidence>
<keyword evidence="3" id="KW-0206">Cytoskeleton</keyword>
<feature type="region of interest" description="Disordered" evidence="4">
    <location>
        <begin position="762"/>
        <end position="788"/>
    </location>
</feature>
<dbReference type="KEGG" id="csl:COCSUDRAFT_83599"/>
<organism evidence="6 7">
    <name type="scientific">Coccomyxa subellipsoidea (strain C-169)</name>
    <name type="common">Green microalga</name>
    <dbReference type="NCBI Taxonomy" id="574566"/>
    <lineage>
        <taxon>Eukaryota</taxon>
        <taxon>Viridiplantae</taxon>
        <taxon>Chlorophyta</taxon>
        <taxon>core chlorophytes</taxon>
        <taxon>Trebouxiophyceae</taxon>
        <taxon>Trebouxiophyceae incertae sedis</taxon>
        <taxon>Coccomyxaceae</taxon>
        <taxon>Coccomyxa</taxon>
        <taxon>Coccomyxa subellipsoidea</taxon>
    </lineage>
</organism>
<gene>
    <name evidence="6" type="ORF">COCSUDRAFT_83599</name>
</gene>
<dbReference type="GeneID" id="17036950"/>
<dbReference type="GO" id="GO:0005856">
    <property type="term" value="C:cytoskeleton"/>
    <property type="evidence" value="ECO:0007669"/>
    <property type="project" value="UniProtKB-SubCell"/>
</dbReference>
<dbReference type="SUPFAM" id="SSF48371">
    <property type="entry name" value="ARM repeat"/>
    <property type="match status" value="2"/>
</dbReference>
<dbReference type="InterPro" id="IPR045110">
    <property type="entry name" value="XMAP215"/>
</dbReference>
<dbReference type="Proteomes" id="UP000007264">
    <property type="component" value="Unassembled WGS sequence"/>
</dbReference>
<dbReference type="Pfam" id="PF21041">
    <property type="entry name" value="XMAP215_CLASP_TOG"/>
    <property type="match status" value="3"/>
</dbReference>
<feature type="domain" description="TOG" evidence="5">
    <location>
        <begin position="522"/>
        <end position="755"/>
    </location>
</feature>
<feature type="domain" description="TOG" evidence="5">
    <location>
        <begin position="235"/>
        <end position="453"/>
    </location>
</feature>
<feature type="compositionally biased region" description="Low complexity" evidence="4">
    <location>
        <begin position="489"/>
        <end position="506"/>
    </location>
</feature>
<evidence type="ECO:0000256" key="3">
    <source>
        <dbReference type="ARBA" id="ARBA00023212"/>
    </source>
</evidence>
<feature type="domain" description="TOG" evidence="5">
    <location>
        <begin position="796"/>
        <end position="979"/>
    </location>
</feature>
<dbReference type="SMART" id="SM01349">
    <property type="entry name" value="TOG"/>
    <property type="match status" value="5"/>
</dbReference>
<dbReference type="GO" id="GO:0007051">
    <property type="term" value="P:spindle organization"/>
    <property type="evidence" value="ECO:0007669"/>
    <property type="project" value="InterPro"/>
</dbReference>
<evidence type="ECO:0000256" key="1">
    <source>
        <dbReference type="ARBA" id="ARBA00004245"/>
    </source>
</evidence>
<protein>
    <recommendedName>
        <fullName evidence="5">TOG domain-containing protein</fullName>
    </recommendedName>
</protein>
<dbReference type="InterPro" id="IPR048491">
    <property type="entry name" value="XMAP215_CLASP_TOG"/>
</dbReference>
<evidence type="ECO:0000259" key="5">
    <source>
        <dbReference type="SMART" id="SM01349"/>
    </source>
</evidence>
<dbReference type="EMBL" id="AGSI01000021">
    <property type="protein sequence ID" value="EIE19009.1"/>
    <property type="molecule type" value="Genomic_DNA"/>
</dbReference>
<comment type="caution">
    <text evidence="6">The sequence shown here is derived from an EMBL/GenBank/DDBJ whole genome shotgun (WGS) entry which is preliminary data.</text>
</comment>
<keyword evidence="2" id="KW-0963">Cytoplasm</keyword>
<feature type="compositionally biased region" description="Polar residues" evidence="4">
    <location>
        <begin position="1740"/>
        <end position="1759"/>
    </location>
</feature>
<feature type="region of interest" description="Disordered" evidence="4">
    <location>
        <begin position="444"/>
        <end position="515"/>
    </location>
</feature>
<dbReference type="InterPro" id="IPR016024">
    <property type="entry name" value="ARM-type_fold"/>
</dbReference>
<reference evidence="6 7" key="1">
    <citation type="journal article" date="2012" name="Genome Biol.">
        <title>The genome of the polar eukaryotic microalga coccomyxa subellipsoidea reveals traits of cold adaptation.</title>
        <authorList>
            <person name="Blanc G."/>
            <person name="Agarkova I."/>
            <person name="Grimwood J."/>
            <person name="Kuo A."/>
            <person name="Brueggeman A."/>
            <person name="Dunigan D."/>
            <person name="Gurnon J."/>
            <person name="Ladunga I."/>
            <person name="Lindquist E."/>
            <person name="Lucas S."/>
            <person name="Pangilinan J."/>
            <person name="Proschold T."/>
            <person name="Salamov A."/>
            <person name="Schmutz J."/>
            <person name="Weeks D."/>
            <person name="Yamada T."/>
            <person name="Claverie J.M."/>
            <person name="Grigoriev I."/>
            <person name="Van Etten J."/>
            <person name="Lomsadze A."/>
            <person name="Borodovsky M."/>
        </authorList>
    </citation>
    <scope>NUCLEOTIDE SEQUENCE [LARGE SCALE GENOMIC DNA]</scope>
    <source>
        <strain evidence="6 7">C-169</strain>
    </source>
</reference>
<evidence type="ECO:0000256" key="4">
    <source>
        <dbReference type="SAM" id="MobiDB-lite"/>
    </source>
</evidence>
<proteinExistence type="predicted"/>
<evidence type="ECO:0000256" key="2">
    <source>
        <dbReference type="ARBA" id="ARBA00022490"/>
    </source>
</evidence>
<dbReference type="RefSeq" id="XP_005643553.1">
    <property type="nucleotide sequence ID" value="XM_005643496.1"/>
</dbReference>
<dbReference type="GO" id="GO:0061863">
    <property type="term" value="F:microtubule plus end polymerase"/>
    <property type="evidence" value="ECO:0007669"/>
    <property type="project" value="InterPro"/>
</dbReference>
<dbReference type="InterPro" id="IPR011989">
    <property type="entry name" value="ARM-like"/>
</dbReference>
<comment type="subcellular location">
    <subcellularLocation>
        <location evidence="1">Cytoplasm</location>
        <location evidence="1">Cytoskeleton</location>
    </subcellularLocation>
</comment>
<dbReference type="eggNOG" id="KOG1820">
    <property type="taxonomic scope" value="Eukaryota"/>
</dbReference>
<dbReference type="GO" id="GO:0046785">
    <property type="term" value="P:microtubule polymerization"/>
    <property type="evidence" value="ECO:0007669"/>
    <property type="project" value="InterPro"/>
</dbReference>
<feature type="compositionally biased region" description="Low complexity" evidence="4">
    <location>
        <begin position="444"/>
        <end position="467"/>
    </location>
</feature>
<keyword evidence="7" id="KW-1185">Reference proteome</keyword>
<feature type="region of interest" description="Disordered" evidence="4">
    <location>
        <begin position="1262"/>
        <end position="1312"/>
    </location>
</feature>
<feature type="region of interest" description="Disordered" evidence="4">
    <location>
        <begin position="1724"/>
        <end position="1775"/>
    </location>
</feature>
<feature type="domain" description="TOG" evidence="5">
    <location>
        <begin position="1017"/>
        <end position="1268"/>
    </location>
</feature>
<dbReference type="GO" id="GO:0030951">
    <property type="term" value="P:establishment or maintenance of microtubule cytoskeleton polarity"/>
    <property type="evidence" value="ECO:0007669"/>
    <property type="project" value="InterPro"/>
</dbReference>
<accession>I0YKU0</accession>
<name>I0YKU0_COCSC</name>
<feature type="domain" description="TOG" evidence="5">
    <location>
        <begin position="1"/>
        <end position="184"/>
    </location>
</feature>
<evidence type="ECO:0000313" key="6">
    <source>
        <dbReference type="EMBL" id="EIE19009.1"/>
    </source>
</evidence>
<feature type="compositionally biased region" description="Low complexity" evidence="4">
    <location>
        <begin position="763"/>
        <end position="782"/>
    </location>
</feature>
<dbReference type="OrthoDB" id="205662at2759"/>